<dbReference type="Gene3D" id="3.10.100.10">
    <property type="entry name" value="Mannose-Binding Protein A, subunit A"/>
    <property type="match status" value="2"/>
</dbReference>
<reference evidence="3" key="1">
    <citation type="submission" date="2025-08" db="UniProtKB">
        <authorList>
            <consortium name="Ensembl"/>
        </authorList>
    </citation>
    <scope>IDENTIFICATION</scope>
</reference>
<dbReference type="STRING" id="56723.ENSLBEP00000001493"/>
<dbReference type="GeneTree" id="ENSGT00940000168532"/>
<dbReference type="SUPFAM" id="SSF56436">
    <property type="entry name" value="C-type lectin-like"/>
    <property type="match status" value="2"/>
</dbReference>
<evidence type="ECO:0000256" key="1">
    <source>
        <dbReference type="SAM" id="SignalP"/>
    </source>
</evidence>
<evidence type="ECO:0000313" key="4">
    <source>
        <dbReference type="Proteomes" id="UP000261660"/>
    </source>
</evidence>
<proteinExistence type="predicted"/>
<dbReference type="InterPro" id="IPR016186">
    <property type="entry name" value="C-type_lectin-like/link_sf"/>
</dbReference>
<reference evidence="3" key="2">
    <citation type="submission" date="2025-09" db="UniProtKB">
        <authorList>
            <consortium name="Ensembl"/>
        </authorList>
    </citation>
    <scope>IDENTIFICATION</scope>
</reference>
<evidence type="ECO:0000259" key="2">
    <source>
        <dbReference type="PROSITE" id="PS50041"/>
    </source>
</evidence>
<dbReference type="InParanoid" id="A0A3Q3E3D8"/>
<feature type="domain" description="C-type lectin" evidence="2">
    <location>
        <begin position="209"/>
        <end position="340"/>
    </location>
</feature>
<dbReference type="CDD" id="cd00037">
    <property type="entry name" value="CLECT"/>
    <property type="match status" value="1"/>
</dbReference>
<feature type="chain" id="PRO_5018745676" evidence="1">
    <location>
        <begin position="26"/>
        <end position="347"/>
    </location>
</feature>
<dbReference type="AlphaFoldDB" id="A0A3Q3E3D8"/>
<dbReference type="SMART" id="SM00034">
    <property type="entry name" value="CLECT"/>
    <property type="match status" value="2"/>
</dbReference>
<dbReference type="PANTHER" id="PTHR45784">
    <property type="entry name" value="C-TYPE LECTIN DOMAIN FAMILY 20 MEMBER A-RELATED"/>
    <property type="match status" value="1"/>
</dbReference>
<dbReference type="Ensembl" id="ENSLBET00000001601.1">
    <property type="protein sequence ID" value="ENSLBEP00000001493.1"/>
    <property type="gene ID" value="ENSLBEG00000001182.1"/>
</dbReference>
<dbReference type="Pfam" id="PF00059">
    <property type="entry name" value="Lectin_C"/>
    <property type="match status" value="1"/>
</dbReference>
<keyword evidence="1" id="KW-0732">Signal</keyword>
<dbReference type="PROSITE" id="PS50041">
    <property type="entry name" value="C_TYPE_LECTIN_2"/>
    <property type="match status" value="1"/>
</dbReference>
<dbReference type="Proteomes" id="UP000261660">
    <property type="component" value="Unplaced"/>
</dbReference>
<dbReference type="InterPro" id="IPR001304">
    <property type="entry name" value="C-type_lectin-like"/>
</dbReference>
<dbReference type="PANTHER" id="PTHR45784:SF3">
    <property type="entry name" value="C-TYPE LECTIN DOMAIN FAMILY 4 MEMBER K-LIKE-RELATED"/>
    <property type="match status" value="1"/>
</dbReference>
<protein>
    <submittedName>
        <fullName evidence="3">C-type mannose receptor 2-like</fullName>
    </submittedName>
</protein>
<feature type="signal peptide" evidence="1">
    <location>
        <begin position="1"/>
        <end position="25"/>
    </location>
</feature>
<accession>A0A3Q3E3D8</accession>
<keyword evidence="4" id="KW-1185">Reference proteome</keyword>
<name>A0A3Q3E3D8_9LABR</name>
<dbReference type="InterPro" id="IPR016187">
    <property type="entry name" value="CTDL_fold"/>
</dbReference>
<organism evidence="3 4">
    <name type="scientific">Labrus bergylta</name>
    <name type="common">ballan wrasse</name>
    <dbReference type="NCBI Taxonomy" id="56723"/>
    <lineage>
        <taxon>Eukaryota</taxon>
        <taxon>Metazoa</taxon>
        <taxon>Chordata</taxon>
        <taxon>Craniata</taxon>
        <taxon>Vertebrata</taxon>
        <taxon>Euteleostomi</taxon>
        <taxon>Actinopterygii</taxon>
        <taxon>Neopterygii</taxon>
        <taxon>Teleostei</taxon>
        <taxon>Neoteleostei</taxon>
        <taxon>Acanthomorphata</taxon>
        <taxon>Eupercaria</taxon>
        <taxon>Labriformes</taxon>
        <taxon>Labridae</taxon>
        <taxon>Labrus</taxon>
    </lineage>
</organism>
<sequence length="347" mass="40016">MNTTTVKTALMMLVLCSGFLHFTFASQRLRSFRIFENEEIWSNSFTTCKSINASLVTLYDEEDARFTANFTEQAKDAEGRPNVWLGLHNRSFSQSNGGSASLKQRCGAIHNNNLECFDCRTNISLSSSIQSINDALAPLNKTWCQALKYCSQNHTDFNSSGAVDTSFWIALDTWEWQDNGCSSFRKWVKTGDNAGECTLVDINDTVGIYKYGCYSTAKPFCASGTVRIKVIQNPLTWVEAYDYCKENHYRLLWIRDEYDQWAVEQWLNYTAEEGDFWIGLRQSRVFGFWIWTSDTTVGFSKWKDGKTPQQSMFDHCGAFNNKDWDWNHFNCSKTLPFLCEENIEYIK</sequence>
<dbReference type="OrthoDB" id="8950604at2759"/>
<evidence type="ECO:0000313" key="3">
    <source>
        <dbReference type="Ensembl" id="ENSLBEP00000001493.1"/>
    </source>
</evidence>